<evidence type="ECO:0000256" key="11">
    <source>
        <dbReference type="ARBA" id="ARBA00049890"/>
    </source>
</evidence>
<keyword evidence="16" id="KW-1185">Reference proteome</keyword>
<keyword evidence="6 14" id="KW-0812">Transmembrane</keyword>
<feature type="transmembrane region" description="Helical" evidence="14">
    <location>
        <begin position="324"/>
        <end position="343"/>
    </location>
</feature>
<dbReference type="GO" id="GO:0008299">
    <property type="term" value="P:isoprenoid biosynthetic process"/>
    <property type="evidence" value="ECO:0007669"/>
    <property type="project" value="UniProtKB-KW"/>
</dbReference>
<dbReference type="Proteomes" id="UP000828390">
    <property type="component" value="Unassembled WGS sequence"/>
</dbReference>
<sequence>MAGRCYSSQRGVLCGLLQVNTSNTVCATKQHVAIMSYKSVNHLNFAVHARFPVTAFNSVRMMSNSFNCDRKHFEFSVKQPYCMNSKFSRNCSNSLLESLLKTNCQLCLPRPTSTLSARPQYVLGAHPHSRGSVLCRLLPTSPVLGLSDHRHLSMEKMLRATPASVQPYLRLIRFDKPIGTYLLFWPCTWSIGLAATAGSLPSLYLITLFGLGSFIMRGAGCIINDMWDKDIDAKVERTKSRPLASGELTYFQALSFLGLNLSLALGILLQLNWYSIYLGASSMLLVVAYPLAKRFTYWPQVLLGLTLNWGVLIGWSGVQRSLQLPALTLYTACVLYTMIYDTIYSHQG</sequence>
<evidence type="ECO:0000256" key="4">
    <source>
        <dbReference type="ARBA" id="ARBA00022679"/>
    </source>
</evidence>
<evidence type="ECO:0000256" key="1">
    <source>
        <dbReference type="ARBA" id="ARBA00001946"/>
    </source>
</evidence>
<name>A0A9D4GPD2_DREPO</name>
<comment type="catalytic activity">
    <reaction evidence="11">
        <text>all-trans-decaprenyl diphosphate + 4-hydroxybenzoate = 4-hydroxy-3-(all-trans-decaprenyl)benzoate + diphosphate</text>
        <dbReference type="Rhea" id="RHEA:44564"/>
        <dbReference type="ChEBI" id="CHEBI:17879"/>
        <dbReference type="ChEBI" id="CHEBI:33019"/>
        <dbReference type="ChEBI" id="CHEBI:60721"/>
        <dbReference type="ChEBI" id="CHEBI:84503"/>
        <dbReference type="EC" id="2.5.1.39"/>
    </reaction>
    <physiologicalReaction direction="left-to-right" evidence="11">
        <dbReference type="Rhea" id="RHEA:44565"/>
    </physiologicalReaction>
</comment>
<dbReference type="AlphaFoldDB" id="A0A9D4GPD2"/>
<evidence type="ECO:0000313" key="16">
    <source>
        <dbReference type="Proteomes" id="UP000828390"/>
    </source>
</evidence>
<organism evidence="15 16">
    <name type="scientific">Dreissena polymorpha</name>
    <name type="common">Zebra mussel</name>
    <name type="synonym">Mytilus polymorpha</name>
    <dbReference type="NCBI Taxonomy" id="45954"/>
    <lineage>
        <taxon>Eukaryota</taxon>
        <taxon>Metazoa</taxon>
        <taxon>Spiralia</taxon>
        <taxon>Lophotrochozoa</taxon>
        <taxon>Mollusca</taxon>
        <taxon>Bivalvia</taxon>
        <taxon>Autobranchia</taxon>
        <taxon>Heteroconchia</taxon>
        <taxon>Euheterodonta</taxon>
        <taxon>Imparidentia</taxon>
        <taxon>Neoheterodontei</taxon>
        <taxon>Myida</taxon>
        <taxon>Dreissenoidea</taxon>
        <taxon>Dreissenidae</taxon>
        <taxon>Dreissena</taxon>
    </lineage>
</organism>
<evidence type="ECO:0000256" key="10">
    <source>
        <dbReference type="ARBA" id="ARBA00034524"/>
    </source>
</evidence>
<evidence type="ECO:0000256" key="14">
    <source>
        <dbReference type="SAM" id="Phobius"/>
    </source>
</evidence>
<dbReference type="GO" id="GO:0005743">
    <property type="term" value="C:mitochondrial inner membrane"/>
    <property type="evidence" value="ECO:0007669"/>
    <property type="project" value="TreeGrafter"/>
</dbReference>
<dbReference type="GO" id="GO:0006744">
    <property type="term" value="P:ubiquinone biosynthetic process"/>
    <property type="evidence" value="ECO:0007669"/>
    <property type="project" value="UniProtKB-KW"/>
</dbReference>
<keyword evidence="8 14" id="KW-0472">Membrane</keyword>
<protein>
    <recommendedName>
        <fullName evidence="10">4-hydroxybenzoate polyprenyltransferase</fullName>
        <ecNumber evidence="10">2.5.1.39</ecNumber>
    </recommendedName>
</protein>
<keyword evidence="9" id="KW-0414">Isoprene biosynthesis</keyword>
<evidence type="ECO:0000256" key="12">
    <source>
        <dbReference type="ARBA" id="ARBA00050454"/>
    </source>
</evidence>
<dbReference type="Pfam" id="PF01040">
    <property type="entry name" value="UbiA"/>
    <property type="match status" value="1"/>
</dbReference>
<evidence type="ECO:0000256" key="8">
    <source>
        <dbReference type="ARBA" id="ARBA00023136"/>
    </source>
</evidence>
<accession>A0A9D4GPD2</accession>
<dbReference type="InterPro" id="IPR044878">
    <property type="entry name" value="UbiA_sf"/>
</dbReference>
<evidence type="ECO:0000313" key="15">
    <source>
        <dbReference type="EMBL" id="KAH3820538.1"/>
    </source>
</evidence>
<keyword evidence="5" id="KW-0831">Ubiquinone biosynthesis</keyword>
<dbReference type="EMBL" id="JAIWYP010000005">
    <property type="protein sequence ID" value="KAH3820538.1"/>
    <property type="molecule type" value="Genomic_DNA"/>
</dbReference>
<evidence type="ECO:0000256" key="3">
    <source>
        <dbReference type="ARBA" id="ARBA00005985"/>
    </source>
</evidence>
<evidence type="ECO:0000256" key="6">
    <source>
        <dbReference type="ARBA" id="ARBA00022692"/>
    </source>
</evidence>
<dbReference type="PROSITE" id="PS00943">
    <property type="entry name" value="UBIA"/>
    <property type="match status" value="1"/>
</dbReference>
<gene>
    <name evidence="15" type="ORF">DPMN_122282</name>
</gene>
<evidence type="ECO:0000256" key="13">
    <source>
        <dbReference type="ARBA" id="ARBA00051182"/>
    </source>
</evidence>
<proteinExistence type="inferred from homology"/>
<dbReference type="InterPro" id="IPR030470">
    <property type="entry name" value="UbiA_prenylTrfase_CS"/>
</dbReference>
<comment type="subcellular location">
    <subcellularLocation>
        <location evidence="2">Membrane</location>
        <topology evidence="2">Multi-pass membrane protein</topology>
    </subcellularLocation>
</comment>
<evidence type="ECO:0000256" key="7">
    <source>
        <dbReference type="ARBA" id="ARBA00022989"/>
    </source>
</evidence>
<dbReference type="GO" id="GO:0008412">
    <property type="term" value="F:4-hydroxybenzoate polyprenyltransferase activity"/>
    <property type="evidence" value="ECO:0007669"/>
    <property type="project" value="UniProtKB-EC"/>
</dbReference>
<dbReference type="InterPro" id="IPR039653">
    <property type="entry name" value="Prenyltransferase"/>
</dbReference>
<comment type="cofactor">
    <cofactor evidence="1">
        <name>Mg(2+)</name>
        <dbReference type="ChEBI" id="CHEBI:18420"/>
    </cofactor>
</comment>
<evidence type="ECO:0000256" key="2">
    <source>
        <dbReference type="ARBA" id="ARBA00004141"/>
    </source>
</evidence>
<evidence type="ECO:0000256" key="9">
    <source>
        <dbReference type="ARBA" id="ARBA00023229"/>
    </source>
</evidence>
<reference evidence="15" key="1">
    <citation type="journal article" date="2019" name="bioRxiv">
        <title>The Genome of the Zebra Mussel, Dreissena polymorpha: A Resource for Invasive Species Research.</title>
        <authorList>
            <person name="McCartney M.A."/>
            <person name="Auch B."/>
            <person name="Kono T."/>
            <person name="Mallez S."/>
            <person name="Zhang Y."/>
            <person name="Obille A."/>
            <person name="Becker A."/>
            <person name="Abrahante J.E."/>
            <person name="Garbe J."/>
            <person name="Badalamenti J.P."/>
            <person name="Herman A."/>
            <person name="Mangelson H."/>
            <person name="Liachko I."/>
            <person name="Sullivan S."/>
            <person name="Sone E.D."/>
            <person name="Koren S."/>
            <person name="Silverstein K.A.T."/>
            <person name="Beckman K.B."/>
            <person name="Gohl D.M."/>
        </authorList>
    </citation>
    <scope>NUCLEOTIDE SEQUENCE</scope>
    <source>
        <strain evidence="15">Duluth1</strain>
        <tissue evidence="15">Whole animal</tissue>
    </source>
</reference>
<keyword evidence="4" id="KW-0808">Transferase</keyword>
<feature type="transmembrane region" description="Helical" evidence="14">
    <location>
        <begin position="301"/>
        <end position="318"/>
    </location>
</feature>
<evidence type="ECO:0000256" key="5">
    <source>
        <dbReference type="ARBA" id="ARBA00022688"/>
    </source>
</evidence>
<dbReference type="EC" id="2.5.1.39" evidence="10"/>
<comment type="similarity">
    <text evidence="3">Belongs to the UbiA prenyltransferase family.</text>
</comment>
<dbReference type="PANTHER" id="PTHR11048">
    <property type="entry name" value="PRENYLTRANSFERASES"/>
    <property type="match status" value="1"/>
</dbReference>
<keyword evidence="7 14" id="KW-1133">Transmembrane helix</keyword>
<reference evidence="15" key="2">
    <citation type="submission" date="2020-11" db="EMBL/GenBank/DDBJ databases">
        <authorList>
            <person name="McCartney M.A."/>
            <person name="Auch B."/>
            <person name="Kono T."/>
            <person name="Mallez S."/>
            <person name="Becker A."/>
            <person name="Gohl D.M."/>
            <person name="Silverstein K.A.T."/>
            <person name="Koren S."/>
            <person name="Bechman K.B."/>
            <person name="Herman A."/>
            <person name="Abrahante J.E."/>
            <person name="Garbe J."/>
        </authorList>
    </citation>
    <scope>NUCLEOTIDE SEQUENCE</scope>
    <source>
        <strain evidence="15">Duluth1</strain>
        <tissue evidence="15">Whole animal</tissue>
    </source>
</reference>
<dbReference type="CDD" id="cd13959">
    <property type="entry name" value="PT_UbiA_COQ2"/>
    <property type="match status" value="1"/>
</dbReference>
<comment type="caution">
    <text evidence="15">The sequence shown here is derived from an EMBL/GenBank/DDBJ whole genome shotgun (WGS) entry which is preliminary data.</text>
</comment>
<feature type="transmembrane region" description="Helical" evidence="14">
    <location>
        <begin position="178"/>
        <end position="197"/>
    </location>
</feature>
<feature type="transmembrane region" description="Helical" evidence="14">
    <location>
        <begin position="203"/>
        <end position="227"/>
    </location>
</feature>
<comment type="catalytic activity">
    <reaction evidence="12">
        <text>all-trans-nonaprenyl diphosphate + 4-hydroxybenzoate = 4-hydroxy-3-(all-trans-nonaprenyl)benzoate + diphosphate</text>
        <dbReference type="Rhea" id="RHEA:17709"/>
        <dbReference type="ChEBI" id="CHEBI:17879"/>
        <dbReference type="ChEBI" id="CHEBI:33019"/>
        <dbReference type="ChEBI" id="CHEBI:58391"/>
        <dbReference type="ChEBI" id="CHEBI:84502"/>
        <dbReference type="EC" id="2.5.1.39"/>
    </reaction>
    <physiologicalReaction direction="left-to-right" evidence="12">
        <dbReference type="Rhea" id="RHEA:17710"/>
    </physiologicalReaction>
</comment>
<dbReference type="FunFam" id="1.10.357.140:FF:000003">
    <property type="entry name" value="4-hydroxybenzoate polyprenyltransferase, mitochondrial"/>
    <property type="match status" value="1"/>
</dbReference>
<dbReference type="PANTHER" id="PTHR11048:SF28">
    <property type="entry name" value="4-HYDROXYBENZOATE POLYPRENYLTRANSFERASE, MITOCHONDRIAL"/>
    <property type="match status" value="1"/>
</dbReference>
<feature type="transmembrane region" description="Helical" evidence="14">
    <location>
        <begin position="248"/>
        <end position="268"/>
    </location>
</feature>
<dbReference type="Gene3D" id="1.10.357.140">
    <property type="entry name" value="UbiA prenyltransferase"/>
    <property type="match status" value="1"/>
</dbReference>
<comment type="catalytic activity">
    <reaction evidence="13">
        <text>an all-trans-polyprenyl diphosphate + 4-hydroxybenzoate = a 4-hydroxy-3-(all-trans-polyprenyl)benzoate + diphosphate</text>
        <dbReference type="Rhea" id="RHEA:44504"/>
        <dbReference type="Rhea" id="RHEA-COMP:9514"/>
        <dbReference type="Rhea" id="RHEA-COMP:9564"/>
        <dbReference type="ChEBI" id="CHEBI:17879"/>
        <dbReference type="ChEBI" id="CHEBI:33019"/>
        <dbReference type="ChEBI" id="CHEBI:58914"/>
        <dbReference type="ChEBI" id="CHEBI:78396"/>
        <dbReference type="EC" id="2.5.1.39"/>
    </reaction>
    <physiologicalReaction direction="left-to-right" evidence="13">
        <dbReference type="Rhea" id="RHEA:44505"/>
    </physiologicalReaction>
</comment>
<dbReference type="InterPro" id="IPR000537">
    <property type="entry name" value="UbiA_prenyltransferase"/>
</dbReference>